<evidence type="ECO:0000256" key="1">
    <source>
        <dbReference type="ARBA" id="ARBA00005254"/>
    </source>
</evidence>
<dbReference type="CDD" id="cd06558">
    <property type="entry name" value="crotonase-like"/>
    <property type="match status" value="1"/>
</dbReference>
<comment type="similarity">
    <text evidence="1">Belongs to the enoyl-CoA hydratase/isomerase family.</text>
</comment>
<reference evidence="2" key="1">
    <citation type="submission" date="2020-08" db="EMBL/GenBank/DDBJ databases">
        <title>Studying the diversity of plant-associated saprophytic bacteria and their role in host health and plant-pathogen interactions.</title>
        <authorList>
            <person name="Potnis N."/>
        </authorList>
    </citation>
    <scope>NUCLEOTIDE SEQUENCE</scope>
    <source>
        <strain evidence="2">F21</strain>
    </source>
</reference>
<dbReference type="PANTHER" id="PTHR42964:SF1">
    <property type="entry name" value="POLYKETIDE BIOSYNTHESIS ENOYL-COA HYDRATASE PKSH-RELATED"/>
    <property type="match status" value="1"/>
</dbReference>
<proteinExistence type="inferred from homology"/>
<dbReference type="SUPFAM" id="SSF52096">
    <property type="entry name" value="ClpP/crotonase"/>
    <property type="match status" value="1"/>
</dbReference>
<dbReference type="Pfam" id="PF00378">
    <property type="entry name" value="ECH_1"/>
    <property type="match status" value="1"/>
</dbReference>
<keyword evidence="2" id="KW-0456">Lyase</keyword>
<dbReference type="Proteomes" id="UP000528595">
    <property type="component" value="Unassembled WGS sequence"/>
</dbReference>
<evidence type="ECO:0000313" key="2">
    <source>
        <dbReference type="EMBL" id="MBB5671830.1"/>
    </source>
</evidence>
<dbReference type="FunFam" id="3.90.226.10:FF:000066">
    <property type="entry name" value="Enoyl-CoA hydratase"/>
    <property type="match status" value="1"/>
</dbReference>
<dbReference type="GO" id="GO:0004490">
    <property type="term" value="F:methylglutaconyl-CoA hydratase activity"/>
    <property type="evidence" value="ECO:0007669"/>
    <property type="project" value="UniProtKB-EC"/>
</dbReference>
<dbReference type="Gene3D" id="3.90.226.10">
    <property type="entry name" value="2-enoyl-CoA Hydratase, Chain A, domain 1"/>
    <property type="match status" value="1"/>
</dbReference>
<dbReference type="Gene3D" id="1.10.12.10">
    <property type="entry name" value="Lyase 2-enoyl-coa Hydratase, Chain A, domain 2"/>
    <property type="match status" value="1"/>
</dbReference>
<dbReference type="GO" id="GO:0008300">
    <property type="term" value="P:isoprenoid catabolic process"/>
    <property type="evidence" value="ECO:0007669"/>
    <property type="project" value="TreeGrafter"/>
</dbReference>
<name>A0AB73H103_9XANT</name>
<dbReference type="AlphaFoldDB" id="A0AB73H103"/>
<sequence length="270" mass="27943">MDVDAMQDTGLIVEDQGAVRTLRLNRPAVHNAFDATLIGALTDALQQAGRAAQIRVVVITGAGAAFSAGADLNWMRGMAGASEAENAADALALARLMRTLDELPKPTIARVNGAAFGGGVGLVACCDIAIGCTEARFGLTESKLGLLPAVISPYVIAAIGARQARRWFATAEIFDAATAQLLGLLHQLVAADQLDIAVERQVRLLLAAAPLAAASAKALVRAVLPPIDRDAIDAANAAWIARLRVSPEGQEGLGAFLDKRSPAWVPEGAA</sequence>
<dbReference type="EC" id="4.2.1.18" evidence="2"/>
<dbReference type="InterPro" id="IPR051683">
    <property type="entry name" value="Enoyl-CoA_Hydratase/Isomerase"/>
</dbReference>
<gene>
    <name evidence="2" type="ORF">FHR65_003415</name>
</gene>
<accession>A0AB73H103</accession>
<dbReference type="InterPro" id="IPR029045">
    <property type="entry name" value="ClpP/crotonase-like_dom_sf"/>
</dbReference>
<dbReference type="InterPro" id="IPR001753">
    <property type="entry name" value="Enoyl-CoA_hydra/iso"/>
</dbReference>
<organism evidence="2">
    <name type="scientific">Xanthomonas arboricola</name>
    <dbReference type="NCBI Taxonomy" id="56448"/>
    <lineage>
        <taxon>Bacteria</taxon>
        <taxon>Pseudomonadati</taxon>
        <taxon>Pseudomonadota</taxon>
        <taxon>Gammaproteobacteria</taxon>
        <taxon>Lysobacterales</taxon>
        <taxon>Lysobacteraceae</taxon>
        <taxon>Xanthomonas</taxon>
    </lineage>
</organism>
<protein>
    <submittedName>
        <fullName evidence="2">Methylglutaconyl-CoA hydratase</fullName>
        <ecNumber evidence="2">4.2.1.18</ecNumber>
    </submittedName>
</protein>
<dbReference type="EMBL" id="JACIIQ010000016">
    <property type="protein sequence ID" value="MBB5671830.1"/>
    <property type="molecule type" value="Genomic_DNA"/>
</dbReference>
<dbReference type="PANTHER" id="PTHR42964">
    <property type="entry name" value="ENOYL-COA HYDRATASE"/>
    <property type="match status" value="1"/>
</dbReference>
<comment type="caution">
    <text evidence="2">The sequence shown here is derived from an EMBL/GenBank/DDBJ whole genome shotgun (WGS) entry which is preliminary data.</text>
</comment>
<dbReference type="InterPro" id="IPR014748">
    <property type="entry name" value="Enoyl-CoA_hydra_C"/>
</dbReference>